<dbReference type="OrthoDB" id="428159at2759"/>
<feature type="compositionally biased region" description="Pro residues" evidence="1">
    <location>
        <begin position="44"/>
        <end position="53"/>
    </location>
</feature>
<dbReference type="PANTHER" id="PTHR16166:SF146">
    <property type="entry name" value="VACUOLAR PROTEIN SORTING-ASSOCIATED PROTEIN 13A-LIKE ISOFORM X1"/>
    <property type="match status" value="1"/>
</dbReference>
<accession>A0A8S3ZLW4</accession>
<evidence type="ECO:0000256" key="1">
    <source>
        <dbReference type="SAM" id="MobiDB-lite"/>
    </source>
</evidence>
<evidence type="ECO:0000313" key="4">
    <source>
        <dbReference type="EMBL" id="CAG5128745.1"/>
    </source>
</evidence>
<dbReference type="Pfam" id="PF25033">
    <property type="entry name" value="VPS13_M"/>
    <property type="match status" value="1"/>
</dbReference>
<dbReference type="InterPro" id="IPR026847">
    <property type="entry name" value="VPS13"/>
</dbReference>
<evidence type="ECO:0000313" key="5">
    <source>
        <dbReference type="Proteomes" id="UP000678393"/>
    </source>
</evidence>
<feature type="compositionally biased region" description="Polar residues" evidence="1">
    <location>
        <begin position="415"/>
        <end position="428"/>
    </location>
</feature>
<dbReference type="GO" id="GO:0045053">
    <property type="term" value="P:protein retention in Golgi apparatus"/>
    <property type="evidence" value="ECO:0007669"/>
    <property type="project" value="TreeGrafter"/>
</dbReference>
<dbReference type="InterPro" id="IPR056747">
    <property type="entry name" value="VPS13-like_M"/>
</dbReference>
<evidence type="ECO:0000259" key="2">
    <source>
        <dbReference type="Pfam" id="PF25033"/>
    </source>
</evidence>
<feature type="compositionally biased region" description="Polar residues" evidence="1">
    <location>
        <begin position="1203"/>
        <end position="1212"/>
    </location>
</feature>
<feature type="domain" description="Vacuolar protein sorting-associated protein 13 VPS13 adaptor binding" evidence="3">
    <location>
        <begin position="635"/>
        <end position="1170"/>
    </location>
</feature>
<feature type="compositionally biased region" description="Acidic residues" evidence="1">
    <location>
        <begin position="1216"/>
        <end position="1234"/>
    </location>
</feature>
<dbReference type="EMBL" id="CAJHNH020003201">
    <property type="protein sequence ID" value="CAG5128745.1"/>
    <property type="molecule type" value="Genomic_DNA"/>
</dbReference>
<gene>
    <name evidence="4" type="ORF">CUNI_LOCUS14303</name>
</gene>
<feature type="domain" description="VPS13-like middle region" evidence="2">
    <location>
        <begin position="2"/>
        <end position="324"/>
    </location>
</feature>
<dbReference type="Pfam" id="PF25036">
    <property type="entry name" value="VPS13_VAB"/>
    <property type="match status" value="1"/>
</dbReference>
<dbReference type="PANTHER" id="PTHR16166">
    <property type="entry name" value="VACUOLAR PROTEIN SORTING-ASSOCIATED PROTEIN VPS13"/>
    <property type="match status" value="1"/>
</dbReference>
<feature type="compositionally biased region" description="Acidic residues" evidence="1">
    <location>
        <begin position="429"/>
        <end position="443"/>
    </location>
</feature>
<dbReference type="InterPro" id="IPR009543">
    <property type="entry name" value="VPS13_VAB"/>
</dbReference>
<keyword evidence="5" id="KW-1185">Reference proteome</keyword>
<feature type="region of interest" description="Disordered" evidence="1">
    <location>
        <begin position="393"/>
        <end position="445"/>
    </location>
</feature>
<dbReference type="GO" id="GO:0006623">
    <property type="term" value="P:protein targeting to vacuole"/>
    <property type="evidence" value="ECO:0007669"/>
    <property type="project" value="TreeGrafter"/>
</dbReference>
<name>A0A8S3ZLW4_9EUPU</name>
<protein>
    <submittedName>
        <fullName evidence="4">Uncharacterized protein</fullName>
    </submittedName>
</protein>
<dbReference type="Proteomes" id="UP000678393">
    <property type="component" value="Unassembled WGS sequence"/>
</dbReference>
<feature type="non-terminal residue" evidence="4">
    <location>
        <position position="1"/>
    </location>
</feature>
<feature type="compositionally biased region" description="Polar residues" evidence="1">
    <location>
        <begin position="32"/>
        <end position="41"/>
    </location>
</feature>
<proteinExistence type="predicted"/>
<reference evidence="4" key="1">
    <citation type="submission" date="2021-04" db="EMBL/GenBank/DDBJ databases">
        <authorList>
            <consortium name="Molecular Ecology Group"/>
        </authorList>
    </citation>
    <scope>NUCLEOTIDE SEQUENCE</scope>
</reference>
<evidence type="ECO:0000259" key="3">
    <source>
        <dbReference type="Pfam" id="PF25036"/>
    </source>
</evidence>
<comment type="caution">
    <text evidence="4">The sequence shown here is derived from an EMBL/GenBank/DDBJ whole genome shotgun (WGS) entry which is preliminary data.</text>
</comment>
<organism evidence="4 5">
    <name type="scientific">Candidula unifasciata</name>
    <dbReference type="NCBI Taxonomy" id="100452"/>
    <lineage>
        <taxon>Eukaryota</taxon>
        <taxon>Metazoa</taxon>
        <taxon>Spiralia</taxon>
        <taxon>Lophotrochozoa</taxon>
        <taxon>Mollusca</taxon>
        <taxon>Gastropoda</taxon>
        <taxon>Heterobranchia</taxon>
        <taxon>Euthyneura</taxon>
        <taxon>Panpulmonata</taxon>
        <taxon>Eupulmonata</taxon>
        <taxon>Stylommatophora</taxon>
        <taxon>Helicina</taxon>
        <taxon>Helicoidea</taxon>
        <taxon>Geomitridae</taxon>
        <taxon>Candidula</taxon>
    </lineage>
</organism>
<feature type="non-terminal residue" evidence="4">
    <location>
        <position position="1784"/>
    </location>
</feature>
<sequence length="1784" mass="200386">DLLVEKLRLNVHIPYMLVLLKFFNGAMETLNQSSSTASPTEPNVRPPARPYPTPAVSSGDPSPAVSSLTVYGSLKQPEIVLFADPTEIDSRVVVLHSDMVFEYSKDITKQHIWAKITDLKLISRSSVHSTVSNLVMNPCCLELTQKVDLILEKSDTTVAISKVQVFLSPSVMQLSWDVFAALQIQETVEEPGPSRPVVEADTHSLWEVTKITSEKWLKNGSEVNVLPNLQPVASPKESFQLDIKDINVFFEIETLDLHVPILCLHTSVEAKFEEWSRKMHIEAEMHLKMMFYNEKLSVWEPLIEPVMDREGVYRPWEVLVKVVKTKSFPMICMYDEKDLTISEELQTEVQQMMHRARVKSSSSETDDTDGDADMTVIRHKSLRRLRCASDRSFDSSHHSSVQGESDSEPEGFISHMTSKLGSIFSSDSSDADVSETDDNDDGIDLSLDKPVFLTSRGPVHMTAGFDEVDGGAGDGEEQEGEEKCLYIMVDSVDRLQLNVTPQAIAVLKDIAEALTNPSKSELHSVRTKPRFRVNNKLGLHAYITCHPKIQIHKDQIQNATVYHAGTDSNIIHPADYSNDIEASCEDVCEDGSSPDGKHPVPHLLARAGHTLISAGAFVFDDDDDYLSGPQMDLHRLKLQVAGFEQTQSILHKSECRRLIPLSPCKNGMKYSVVMEVNMWHGLKTINLYSPLKLENHLTMSIDVYCRTEDLKKFKATQSLANADKFSKLATVEPQETYHLPLFVAYHSPLYVKPSDINYELTYNALWWQEMLQGKDRVKNFLCTSSQEEKKSFNFKVVCKEGEQLKPQHSVPRAVPYYTISLYPPVVLHNYLPYDIQFSLQGTSMSSSLTHGEMTPLYTVETSKLYKLQITLPDYMGSDWQGFLDISPDMEEFRAITMETEVDSENLNRHLSLSIHANQSNSLDLRIYAPYWIVNKTDLPLQLRGSMSDAVYEFGSSPNPLLFRFKKHKKKKAKLRVYESRWSQSFSTDTVGSGGVVICNDKERGKKYMFMIQITLSKLHLTKLVVIMPFFLVINNSKQKLRYMEENEHADLWVDIEPGQYQPYWPVTESFNMYVKFDGSNVSSLHFPIKSCHNTVLRMEQGRAVCVEVAGGTDTPITIIFTDYEHGDAPARVDNLCEDVFIKIHQKNQSQVTLLSPNQSILYTWDEPSAERTLMWNVYGRKRPSYPAYITKDGSGEMRLSVPSLKSASNSGVDFTDAGDTDDSSSPEDESDETDGLVIPTDRSLLGHTRVDKMVVFWVSYLDGLQRVLLFTQDERVAKAVRKINEGESAQIAVFASLEGINISVINSAYQEVALLSVFSSPAVWEVEVKEKWRSLSLELTTWLEDQWRGEVTGAKLHDQIEADLNKMQMTKPFMGALKRTFHPGVQCQYLTSKHHMSVNLHLQSLQVDNQLPDAYFPIVLTPAPLPTYVLRRMGHKPFIDMGLMRRTVKEQNVDTIRYAKILVQEFMLKLDKGFILSLVDVTSQLTPAVKESFQLQCDLYQARQSLKEATAILIDSRPHKIFIEYIHLSPLKLHLSFSLYSKVNMPPGSQTKVQSSSITGDIVDFFLNSVGVSLTEIKNVELRMAYFERKGVLLSVNQLTAQVKSHYIHQALQQAYVLILGLDVLGNPYGLIKDFTQGLGDFFYEPFLGSIQGKDEFTDSLARGVESLMGNTIGGTAGSVAQITGGIGRTLAALSFDEDYKIKRRARMQQEPKDLPASLAMASKTLVIGIGLGLSGVILDPVKGAHEDGVEGFFKGVGKGLLGLLTKPAGGVADMVSMAFDGLR</sequence>
<feature type="region of interest" description="Disordered" evidence="1">
    <location>
        <begin position="1201"/>
        <end position="1236"/>
    </location>
</feature>
<feature type="region of interest" description="Disordered" evidence="1">
    <location>
        <begin position="32"/>
        <end position="61"/>
    </location>
</feature>